<feature type="non-terminal residue" evidence="1">
    <location>
        <position position="1"/>
    </location>
</feature>
<proteinExistence type="predicted"/>
<dbReference type="EMBL" id="JANJYI010000009">
    <property type="protein sequence ID" value="KAK2636989.1"/>
    <property type="molecule type" value="Genomic_DNA"/>
</dbReference>
<protein>
    <submittedName>
        <fullName evidence="1">Uncharacterized protein</fullName>
    </submittedName>
</protein>
<organism evidence="1 2">
    <name type="scientific">Dipteronia dyeriana</name>
    <dbReference type="NCBI Taxonomy" id="168575"/>
    <lineage>
        <taxon>Eukaryota</taxon>
        <taxon>Viridiplantae</taxon>
        <taxon>Streptophyta</taxon>
        <taxon>Embryophyta</taxon>
        <taxon>Tracheophyta</taxon>
        <taxon>Spermatophyta</taxon>
        <taxon>Magnoliopsida</taxon>
        <taxon>eudicotyledons</taxon>
        <taxon>Gunneridae</taxon>
        <taxon>Pentapetalae</taxon>
        <taxon>rosids</taxon>
        <taxon>malvids</taxon>
        <taxon>Sapindales</taxon>
        <taxon>Sapindaceae</taxon>
        <taxon>Hippocastanoideae</taxon>
        <taxon>Acereae</taxon>
        <taxon>Dipteronia</taxon>
    </lineage>
</organism>
<comment type="caution">
    <text evidence="1">The sequence shown here is derived from an EMBL/GenBank/DDBJ whole genome shotgun (WGS) entry which is preliminary data.</text>
</comment>
<dbReference type="Proteomes" id="UP001280121">
    <property type="component" value="Unassembled WGS sequence"/>
</dbReference>
<evidence type="ECO:0000313" key="2">
    <source>
        <dbReference type="Proteomes" id="UP001280121"/>
    </source>
</evidence>
<gene>
    <name evidence="1" type="ORF">Ddye_031781</name>
</gene>
<sequence>SQNDQPVDLPRGFLQRFHNLESLSLQGGSNKEIFWFEVVGKHTLTTKLSIFSFGNLKQIWKQDSKVDVIL</sequence>
<keyword evidence="2" id="KW-1185">Reference proteome</keyword>
<name>A0AAD9WML8_9ROSI</name>
<reference evidence="1" key="1">
    <citation type="journal article" date="2023" name="Plant J.">
        <title>Genome sequences and population genomics provide insights into the demographic history, inbreeding, and mutation load of two 'living fossil' tree species of Dipteronia.</title>
        <authorList>
            <person name="Feng Y."/>
            <person name="Comes H.P."/>
            <person name="Chen J."/>
            <person name="Zhu S."/>
            <person name="Lu R."/>
            <person name="Zhang X."/>
            <person name="Li P."/>
            <person name="Qiu J."/>
            <person name="Olsen K.M."/>
            <person name="Qiu Y."/>
        </authorList>
    </citation>
    <scope>NUCLEOTIDE SEQUENCE</scope>
    <source>
        <strain evidence="1">KIB01</strain>
    </source>
</reference>
<evidence type="ECO:0000313" key="1">
    <source>
        <dbReference type="EMBL" id="KAK2636989.1"/>
    </source>
</evidence>
<accession>A0AAD9WML8</accession>
<dbReference type="AlphaFoldDB" id="A0AAD9WML8"/>